<sequence>MKNESKYTKTLLGLGFVKKEHSHRYDQTLLAVLQRLDCGIFMFVRGPTMEMTFATDETGQDWTHESAAVDLTEFGFRSVFSLGNQPEFAGEEKVLASRTIQ</sequence>
<reference evidence="1 2" key="1">
    <citation type="journal article" date="2016" name="Nat. Commun.">
        <title>Thousands of microbial genomes shed light on interconnected biogeochemical processes in an aquifer system.</title>
        <authorList>
            <person name="Anantharaman K."/>
            <person name="Brown C.T."/>
            <person name="Hug L.A."/>
            <person name="Sharon I."/>
            <person name="Castelle C.J."/>
            <person name="Probst A.J."/>
            <person name="Thomas B.C."/>
            <person name="Singh A."/>
            <person name="Wilkins M.J."/>
            <person name="Karaoz U."/>
            <person name="Brodie E.L."/>
            <person name="Williams K.H."/>
            <person name="Hubbard S.S."/>
            <person name="Banfield J.F."/>
        </authorList>
    </citation>
    <scope>NUCLEOTIDE SEQUENCE [LARGE SCALE GENOMIC DNA]</scope>
</reference>
<dbReference type="EMBL" id="MFLI01000017">
    <property type="protein sequence ID" value="OGG61729.1"/>
    <property type="molecule type" value="Genomic_DNA"/>
</dbReference>
<organism evidence="1 2">
    <name type="scientific">Candidatus Kaiserbacteria bacterium RIFCSPHIGHO2_02_FULL_54_22</name>
    <dbReference type="NCBI Taxonomy" id="1798495"/>
    <lineage>
        <taxon>Bacteria</taxon>
        <taxon>Candidatus Kaiseribacteriota</taxon>
    </lineage>
</organism>
<dbReference type="Proteomes" id="UP000178532">
    <property type="component" value="Unassembled WGS sequence"/>
</dbReference>
<evidence type="ECO:0000313" key="2">
    <source>
        <dbReference type="Proteomes" id="UP000178532"/>
    </source>
</evidence>
<name>A0A1F6DJX1_9BACT</name>
<comment type="caution">
    <text evidence="1">The sequence shown here is derived from an EMBL/GenBank/DDBJ whole genome shotgun (WGS) entry which is preliminary data.</text>
</comment>
<proteinExistence type="predicted"/>
<dbReference type="AlphaFoldDB" id="A0A1F6DJX1"/>
<protein>
    <submittedName>
        <fullName evidence="1">Uncharacterized protein</fullName>
    </submittedName>
</protein>
<evidence type="ECO:0000313" key="1">
    <source>
        <dbReference type="EMBL" id="OGG61729.1"/>
    </source>
</evidence>
<accession>A0A1F6DJX1</accession>
<gene>
    <name evidence="1" type="ORF">A3C19_00535</name>
</gene>